<evidence type="ECO:0000313" key="1">
    <source>
        <dbReference type="EMBL" id="KAF5540021.1"/>
    </source>
</evidence>
<evidence type="ECO:0000313" key="2">
    <source>
        <dbReference type="Proteomes" id="UP000582016"/>
    </source>
</evidence>
<protein>
    <submittedName>
        <fullName evidence="1">Uncharacterized protein</fullName>
    </submittedName>
</protein>
<sequence length="485" mass="56906">MDPFSKLPSLVQTEIFVHLQSDINIKQVIRASPYMLWHFVTYKKSVIRRVLNNIVPLSTSGDIIRDALRIIDISDKATAKRYNDTDLSQDMKLPDNLTDEQLRTLWLLFIRIIPFIEDYISKATSVYPPRAYIGIPDVRDGSGSYFEWQRLETNIVKFTSLTSAERHRFLSAFMRYELFCKIFPPRVHNYEEQLARGRRLATMCRGSDWRILLSVHEYYGTVYGALFAHGANSWLPDIPELSKTVHSVPSEYGLLFPDNIYLDAGEYETDLDTNGRTLAHVLPCFGLDCLTQILLYVRKATWHKLILKTWLRTSSIFYWHDWKPWIEWLPNSLTDEEIRSYDQPRTYQPGQGRNVINRGTVITYKPGNLRHQTVKRIQVSTYRQRAWGLFDDDRLYPKHTHHFPTFSQLYRMQTEFEEKGSRGRLERKHRRSQKWQDYWASDIQPTLRLNNAADADVDTIVGHLGPCVRCFSAPNEKLPNNLTEY</sequence>
<dbReference type="EMBL" id="JAAOAQ010000600">
    <property type="protein sequence ID" value="KAF5540021.1"/>
    <property type="molecule type" value="Genomic_DNA"/>
</dbReference>
<dbReference type="Proteomes" id="UP000582016">
    <property type="component" value="Unassembled WGS sequence"/>
</dbReference>
<gene>
    <name evidence="1" type="ORF">FPHYL_12146</name>
</gene>
<reference evidence="1 2" key="1">
    <citation type="submission" date="2020-05" db="EMBL/GenBank/DDBJ databases">
        <title>Identification and distribution of gene clusters putatively required for synthesis of sphingolipid metabolism inhibitors in phylogenetically diverse species of the filamentous fungus Fusarium.</title>
        <authorList>
            <person name="Kim H.-S."/>
            <person name="Busman M."/>
            <person name="Brown D.W."/>
            <person name="Divon H."/>
            <person name="Uhlig S."/>
            <person name="Proctor R.H."/>
        </authorList>
    </citation>
    <scope>NUCLEOTIDE SEQUENCE [LARGE SCALE GENOMIC DNA]</scope>
    <source>
        <strain evidence="1 2">NRRL 13617</strain>
    </source>
</reference>
<keyword evidence="2" id="KW-1185">Reference proteome</keyword>
<dbReference type="OrthoDB" id="5102541at2759"/>
<proteinExistence type="predicted"/>
<comment type="caution">
    <text evidence="1">The sequence shown here is derived from an EMBL/GenBank/DDBJ whole genome shotgun (WGS) entry which is preliminary data.</text>
</comment>
<name>A0A8H5MRT1_9HYPO</name>
<organism evidence="1 2">
    <name type="scientific">Fusarium phyllophilum</name>
    <dbReference type="NCBI Taxonomy" id="47803"/>
    <lineage>
        <taxon>Eukaryota</taxon>
        <taxon>Fungi</taxon>
        <taxon>Dikarya</taxon>
        <taxon>Ascomycota</taxon>
        <taxon>Pezizomycotina</taxon>
        <taxon>Sordariomycetes</taxon>
        <taxon>Hypocreomycetidae</taxon>
        <taxon>Hypocreales</taxon>
        <taxon>Nectriaceae</taxon>
        <taxon>Fusarium</taxon>
        <taxon>Fusarium fujikuroi species complex</taxon>
    </lineage>
</organism>
<accession>A0A8H5MRT1</accession>
<dbReference type="AlphaFoldDB" id="A0A8H5MRT1"/>